<dbReference type="AlphaFoldDB" id="A0A420PCB7"/>
<sequence length="127" mass="13728">LVAGGLDSCIGLALELIPIFLLDLVQKLGPALQLVPFFCLLLLWPPRPRLLLYATVTADLEPSLTVPPMAHLLALHTGPPRARLTCLLGSVSDVSTLLPIIYPTVPNAAMFLHPAHLPDHIWTFVAT</sequence>
<evidence type="ECO:0000313" key="2">
    <source>
        <dbReference type="Proteomes" id="UP000285860"/>
    </source>
</evidence>
<proteinExistence type="predicted"/>
<organism evidence="1 2">
    <name type="scientific">Fusarium oxysporum</name>
    <name type="common">Fusarium vascular wilt</name>
    <dbReference type="NCBI Taxonomy" id="5507"/>
    <lineage>
        <taxon>Eukaryota</taxon>
        <taxon>Fungi</taxon>
        <taxon>Dikarya</taxon>
        <taxon>Ascomycota</taxon>
        <taxon>Pezizomycotina</taxon>
        <taxon>Sordariomycetes</taxon>
        <taxon>Hypocreomycetidae</taxon>
        <taxon>Hypocreales</taxon>
        <taxon>Nectriaceae</taxon>
        <taxon>Fusarium</taxon>
        <taxon>Fusarium oxysporum species complex</taxon>
    </lineage>
</organism>
<dbReference type="Proteomes" id="UP000285860">
    <property type="component" value="Unassembled WGS sequence"/>
</dbReference>
<dbReference type="EMBL" id="MRCY01000291">
    <property type="protein sequence ID" value="RKK90159.1"/>
    <property type="molecule type" value="Genomic_DNA"/>
</dbReference>
<comment type="caution">
    <text evidence="1">The sequence shown here is derived from an EMBL/GenBank/DDBJ whole genome shotgun (WGS) entry which is preliminary data.</text>
</comment>
<accession>A0A420PCB7</accession>
<evidence type="ECO:0000313" key="1">
    <source>
        <dbReference type="EMBL" id="RKK90159.1"/>
    </source>
</evidence>
<gene>
    <name evidence="1" type="ORF">BFJ68_g16526</name>
</gene>
<name>A0A420PCB7_FUSOX</name>
<reference evidence="1 2" key="1">
    <citation type="journal article" date="2018" name="Sci. Rep.">
        <title>Characterisation of pathogen-specific regions and novel effector candidates in Fusarium oxysporum f. sp. cepae.</title>
        <authorList>
            <person name="Armitage A.D."/>
            <person name="Taylor A."/>
            <person name="Sobczyk M.K."/>
            <person name="Baxter L."/>
            <person name="Greenfield B.P."/>
            <person name="Bates H.J."/>
            <person name="Wilson F."/>
            <person name="Jackson A.C."/>
            <person name="Ott S."/>
            <person name="Harrison R.J."/>
            <person name="Clarkson J.P."/>
        </authorList>
    </citation>
    <scope>NUCLEOTIDE SEQUENCE [LARGE SCALE GENOMIC DNA]</scope>
    <source>
        <strain evidence="1 2">Fo_A28</strain>
    </source>
</reference>
<dbReference type="VEuPathDB" id="FungiDB:HZS61_005437"/>
<feature type="non-terminal residue" evidence="1">
    <location>
        <position position="1"/>
    </location>
</feature>
<protein>
    <submittedName>
        <fullName evidence="1">Uncharacterized protein</fullName>
    </submittedName>
</protein>